<dbReference type="Pfam" id="PF07070">
    <property type="entry name" value="Spo0M"/>
    <property type="match status" value="1"/>
</dbReference>
<dbReference type="Proteomes" id="UP000471031">
    <property type="component" value="Unassembled WGS sequence"/>
</dbReference>
<evidence type="ECO:0000313" key="1">
    <source>
        <dbReference type="EMBL" id="MZP44385.1"/>
    </source>
</evidence>
<gene>
    <name evidence="1" type="ORF">GTO89_15240</name>
</gene>
<dbReference type="InterPro" id="IPR009776">
    <property type="entry name" value="Spore_0_M"/>
</dbReference>
<comment type="caution">
    <text evidence="1">The sequence shown here is derived from an EMBL/GenBank/DDBJ whole genome shotgun (WGS) entry which is preliminary data.</text>
</comment>
<dbReference type="EMBL" id="WXEX01000015">
    <property type="protein sequence ID" value="MZP44385.1"/>
    <property type="molecule type" value="Genomic_DNA"/>
</dbReference>
<reference evidence="1 2" key="1">
    <citation type="submission" date="2020-01" db="EMBL/GenBank/DDBJ databases">
        <title>Whole genome sequence of Heliobacterium gestii DSM 11169.</title>
        <authorList>
            <person name="Kyndt J.A."/>
            <person name="Meyer T.E."/>
        </authorList>
    </citation>
    <scope>NUCLEOTIDE SEQUENCE [LARGE SCALE GENOMIC DNA]</scope>
    <source>
        <strain evidence="1 2">DSM 11169</strain>
    </source>
</reference>
<dbReference type="RefSeq" id="WP_161262951.1">
    <property type="nucleotide sequence ID" value="NZ_JAFBDC010000015.1"/>
</dbReference>
<organism evidence="1 2">
    <name type="scientific">Heliomicrobium gestii</name>
    <name type="common">Heliobacterium gestii</name>
    <dbReference type="NCBI Taxonomy" id="2699"/>
    <lineage>
        <taxon>Bacteria</taxon>
        <taxon>Bacillati</taxon>
        <taxon>Bacillota</taxon>
        <taxon>Clostridia</taxon>
        <taxon>Eubacteriales</taxon>
        <taxon>Heliobacteriaceae</taxon>
        <taxon>Heliomicrobium</taxon>
    </lineage>
</organism>
<name>A0A845LJ06_HELGE</name>
<dbReference type="PANTHER" id="PTHR40053:SF1">
    <property type="entry name" value="SPORULATION-CONTROL PROTEIN SPO0M"/>
    <property type="match status" value="1"/>
</dbReference>
<dbReference type="OrthoDB" id="2351239at2"/>
<proteinExistence type="predicted"/>
<dbReference type="AlphaFoldDB" id="A0A845LJ06"/>
<dbReference type="PANTHER" id="PTHR40053">
    <property type="entry name" value="SPORULATION-CONTROL PROTEIN SPO0M"/>
    <property type="match status" value="1"/>
</dbReference>
<keyword evidence="2" id="KW-1185">Reference proteome</keyword>
<accession>A0A845LJ06</accession>
<sequence>MSFFKKALASIGIGSAKVDAVFHTLEATAGSEVSGVIQIRGGSVAQHIDKISLMVMTEYEKELEDRKVTEYAQVQKEQIRLSLDLQPGEEREIPFSFCLSPYTPVSIGQTPVWVQTELEVDMAIDPSDRDHLQVRPHLNMAAVMDAVEQLGFRMYKVKNEASYAGPGIPFIQNFEYKPTSHFQRRLDELEVAYLPHPGGIDLLLEIDRKARTFAGYLEEAADMDESRVRLSLSQQEIDQGTRYIAERLKEVIDDFS</sequence>
<evidence type="ECO:0000313" key="2">
    <source>
        <dbReference type="Proteomes" id="UP000471031"/>
    </source>
</evidence>
<protein>
    <submittedName>
        <fullName evidence="1">Sporulation protein</fullName>
    </submittedName>
</protein>